<gene>
    <name evidence="1" type="ORF">EAH77_05520</name>
</gene>
<dbReference type="OrthoDB" id="6540024at2"/>
<name>A0A502GRE7_9GAMM</name>
<accession>A0A502GRE7</accession>
<evidence type="ECO:0000313" key="2">
    <source>
        <dbReference type="Proteomes" id="UP000317663"/>
    </source>
</evidence>
<comment type="caution">
    <text evidence="1">The sequence shown here is derived from an EMBL/GenBank/DDBJ whole genome shotgun (WGS) entry which is preliminary data.</text>
</comment>
<dbReference type="EMBL" id="RCZD01000002">
    <property type="protein sequence ID" value="TPG64275.1"/>
    <property type="molecule type" value="Genomic_DNA"/>
</dbReference>
<protein>
    <recommendedName>
        <fullName evidence="3">DUF5375 family protein</fullName>
    </recommendedName>
</protein>
<dbReference type="Proteomes" id="UP000317663">
    <property type="component" value="Unassembled WGS sequence"/>
</dbReference>
<keyword evidence="2" id="KW-1185">Reference proteome</keyword>
<organism evidence="1 2">
    <name type="scientific">Ewingella americana</name>
    <dbReference type="NCBI Taxonomy" id="41202"/>
    <lineage>
        <taxon>Bacteria</taxon>
        <taxon>Pseudomonadati</taxon>
        <taxon>Pseudomonadota</taxon>
        <taxon>Gammaproteobacteria</taxon>
        <taxon>Enterobacterales</taxon>
        <taxon>Yersiniaceae</taxon>
        <taxon>Ewingella</taxon>
    </lineage>
</organism>
<dbReference type="InterPro" id="IPR035317">
    <property type="entry name" value="DUF5375"/>
</dbReference>
<dbReference type="AlphaFoldDB" id="A0A502GRE7"/>
<evidence type="ECO:0008006" key="3">
    <source>
        <dbReference type="Google" id="ProtNLM"/>
    </source>
</evidence>
<dbReference type="Pfam" id="PF17345">
    <property type="entry name" value="DUF5375"/>
    <property type="match status" value="1"/>
</dbReference>
<dbReference type="RefSeq" id="WP_140470785.1">
    <property type="nucleotide sequence ID" value="NZ_RCZD01000002.1"/>
</dbReference>
<reference evidence="1 2" key="1">
    <citation type="journal article" date="2019" name="Environ. Microbiol.">
        <title>Species interactions and distinct microbial communities in high Arctic permafrost affected cryosols are associated with the CH4 and CO2 gas fluxes.</title>
        <authorList>
            <person name="Altshuler I."/>
            <person name="Hamel J."/>
            <person name="Turney S."/>
            <person name="Magnuson E."/>
            <person name="Levesque R."/>
            <person name="Greer C."/>
            <person name="Whyte L.G."/>
        </authorList>
    </citation>
    <scope>NUCLEOTIDE SEQUENCE [LARGE SCALE GENOMIC DNA]</scope>
    <source>
        <strain evidence="1 2">E4</strain>
    </source>
</reference>
<proteinExistence type="predicted"/>
<evidence type="ECO:0000313" key="1">
    <source>
        <dbReference type="EMBL" id="TPG64275.1"/>
    </source>
</evidence>
<sequence>MNSTQQSCLPVEVLTALYRRALAQAYLDACASHGLEIGYTLDELQMAIAAEVENYYVGQHGPRIGMEMACAMLRDMVQPDILVAKPRLTLLGESMMDELCHQHIASTPNTTLH</sequence>